<gene>
    <name evidence="2" type="ORF">GCK72_017643</name>
</gene>
<evidence type="ECO:0000313" key="3">
    <source>
        <dbReference type="Proteomes" id="UP000483820"/>
    </source>
</evidence>
<reference evidence="2 3" key="1">
    <citation type="submission" date="2019-12" db="EMBL/GenBank/DDBJ databases">
        <title>Chromosome-level assembly of the Caenorhabditis remanei genome.</title>
        <authorList>
            <person name="Teterina A.A."/>
            <person name="Willis J.H."/>
            <person name="Phillips P.C."/>
        </authorList>
    </citation>
    <scope>NUCLEOTIDE SEQUENCE [LARGE SCALE GENOMIC DNA]</scope>
    <source>
        <strain evidence="2 3">PX506</strain>
        <tissue evidence="2">Whole organism</tissue>
    </source>
</reference>
<dbReference type="PANTHER" id="PTHR23020:SF9">
    <property type="entry name" value="CHK KINASE-LIKE DOMAIN-CONTAINING PROTEIN"/>
    <property type="match status" value="1"/>
</dbReference>
<dbReference type="GeneID" id="9810643"/>
<dbReference type="InterPro" id="IPR052961">
    <property type="entry name" value="Oxido-Kinase-like_Enzymes"/>
</dbReference>
<dbReference type="PANTHER" id="PTHR23020">
    <property type="entry name" value="UNCHARACTERIZED NUCLEAR HORMONE RECEPTOR-RELATED"/>
    <property type="match status" value="1"/>
</dbReference>
<dbReference type="Proteomes" id="UP000483820">
    <property type="component" value="Chromosome V"/>
</dbReference>
<name>A0A6A5G8K1_CAERE</name>
<evidence type="ECO:0000313" key="2">
    <source>
        <dbReference type="EMBL" id="KAF1751091.1"/>
    </source>
</evidence>
<feature type="domain" description="CHK kinase-like" evidence="1">
    <location>
        <begin position="161"/>
        <end position="350"/>
    </location>
</feature>
<dbReference type="SUPFAM" id="SSF56112">
    <property type="entry name" value="Protein kinase-like (PK-like)"/>
    <property type="match status" value="1"/>
</dbReference>
<organism evidence="2 3">
    <name type="scientific">Caenorhabditis remanei</name>
    <name type="common">Caenorhabditis vulgaris</name>
    <dbReference type="NCBI Taxonomy" id="31234"/>
    <lineage>
        <taxon>Eukaryota</taxon>
        <taxon>Metazoa</taxon>
        <taxon>Ecdysozoa</taxon>
        <taxon>Nematoda</taxon>
        <taxon>Chromadorea</taxon>
        <taxon>Rhabditida</taxon>
        <taxon>Rhabditina</taxon>
        <taxon>Rhabditomorpha</taxon>
        <taxon>Rhabditoidea</taxon>
        <taxon>Rhabditidae</taxon>
        <taxon>Peloderinae</taxon>
        <taxon>Caenorhabditis</taxon>
    </lineage>
</organism>
<dbReference type="EMBL" id="WUAV01000005">
    <property type="protein sequence ID" value="KAF1751091.1"/>
    <property type="molecule type" value="Genomic_DNA"/>
</dbReference>
<proteinExistence type="predicted"/>
<dbReference type="Gene3D" id="3.90.1200.10">
    <property type="match status" value="1"/>
</dbReference>
<dbReference type="SMART" id="SM00587">
    <property type="entry name" value="CHK"/>
    <property type="match status" value="1"/>
</dbReference>
<dbReference type="RefSeq" id="XP_003112591.2">
    <property type="nucleotide sequence ID" value="XM_003112543.2"/>
</dbReference>
<dbReference type="CTD" id="9810643"/>
<protein>
    <recommendedName>
        <fullName evidence="1">CHK kinase-like domain-containing protein</fullName>
    </recommendedName>
</protein>
<sequence>MTVEKKTTILDNGDGLFSTHVVLEDVQEVIGEQMNTKARLGENTKYTVVGDGNGFMSRVILVEPDWTVTDDHLPSKFVLKITSCMHVHGLVETMKAKSPNALSPEHEAALWAMFETEAQQLHNREVNLYKITEKWNKNDVMLSPKIYFSKKFDENNKTKGFLGMEFVSDVTIRHLYANAKPHELHPVLRSLATLQAESLHLTDEEKQSIHGFDFKQLMGSMMNDDGMKNIYAQTRDINPERLTERANKVEAFGLDVVNFELACHLNKYIGIERDVLVHGDLWAANILWKEEDDGKYSVSKIIDYQLIHMGNPAEDLVRLFLSTLSGGDRQAHWERLVDQFYEYFLEALGDREVPYTIEQLKESYRHYFVTGGLIMMPMYGPIAQTKLSYSTDTENVEEYREILTEKAEHLLEDLERWHLYSRDLTKNHKEAETSV</sequence>
<dbReference type="InterPro" id="IPR011009">
    <property type="entry name" value="Kinase-like_dom_sf"/>
</dbReference>
<dbReference type="AlphaFoldDB" id="A0A6A5G8K1"/>
<comment type="caution">
    <text evidence="2">The sequence shown here is derived from an EMBL/GenBank/DDBJ whole genome shotgun (WGS) entry which is preliminary data.</text>
</comment>
<accession>A0A6A5G8K1</accession>
<dbReference type="InterPro" id="IPR012877">
    <property type="entry name" value="Dhs-27"/>
</dbReference>
<evidence type="ECO:0000259" key="1">
    <source>
        <dbReference type="SMART" id="SM00587"/>
    </source>
</evidence>
<dbReference type="InterPro" id="IPR015897">
    <property type="entry name" value="CHK_kinase-like"/>
</dbReference>
<dbReference type="Pfam" id="PF07914">
    <property type="entry name" value="DUF1679"/>
    <property type="match status" value="1"/>
</dbReference>
<dbReference type="KEGG" id="crq:GCK72_017643"/>